<sequence length="182" mass="20820">DDDTTKYLVEKDDQLKAYAAVVSIQVETGPREVHLNEIDSLEQASAAWTSRRELIAQIRNVTKIDFQNHAADIVSPKEVEVIFKELCLKPQHCAFNPSEEQVRLLIDADNLQHCVKQVHGKLERFGISQSLDHIDRVLRKKHEDVSNVKVHIVLPKINVRGKRQFGPLILYQLLRPSAEKES</sequence>
<dbReference type="EMBL" id="CP111023">
    <property type="protein sequence ID" value="WAR20925.1"/>
    <property type="molecule type" value="Genomic_DNA"/>
</dbReference>
<name>A0ABY7FFT3_MYAAR</name>
<accession>A0ABY7FFT3</accession>
<gene>
    <name evidence="1" type="ORF">MAR_014899</name>
</gene>
<keyword evidence="2" id="KW-1185">Reference proteome</keyword>
<protein>
    <submittedName>
        <fullName evidence="1">Uncharacterized protein</fullName>
    </submittedName>
</protein>
<feature type="non-terminal residue" evidence="1">
    <location>
        <position position="182"/>
    </location>
</feature>
<evidence type="ECO:0000313" key="2">
    <source>
        <dbReference type="Proteomes" id="UP001164746"/>
    </source>
</evidence>
<organism evidence="1 2">
    <name type="scientific">Mya arenaria</name>
    <name type="common">Soft-shell clam</name>
    <dbReference type="NCBI Taxonomy" id="6604"/>
    <lineage>
        <taxon>Eukaryota</taxon>
        <taxon>Metazoa</taxon>
        <taxon>Spiralia</taxon>
        <taxon>Lophotrochozoa</taxon>
        <taxon>Mollusca</taxon>
        <taxon>Bivalvia</taxon>
        <taxon>Autobranchia</taxon>
        <taxon>Heteroconchia</taxon>
        <taxon>Euheterodonta</taxon>
        <taxon>Imparidentia</taxon>
        <taxon>Neoheterodontei</taxon>
        <taxon>Myida</taxon>
        <taxon>Myoidea</taxon>
        <taxon>Myidae</taxon>
        <taxon>Mya</taxon>
    </lineage>
</organism>
<evidence type="ECO:0000313" key="1">
    <source>
        <dbReference type="EMBL" id="WAR20925.1"/>
    </source>
</evidence>
<reference evidence="1" key="1">
    <citation type="submission" date="2022-11" db="EMBL/GenBank/DDBJ databases">
        <title>Centuries of genome instability and evolution in soft-shell clam transmissible cancer (bioRxiv).</title>
        <authorList>
            <person name="Hart S.F.M."/>
            <person name="Yonemitsu M.A."/>
            <person name="Giersch R.M."/>
            <person name="Beal B.F."/>
            <person name="Arriagada G."/>
            <person name="Davis B.W."/>
            <person name="Ostrander E.A."/>
            <person name="Goff S.P."/>
            <person name="Metzger M.J."/>
        </authorList>
    </citation>
    <scope>NUCLEOTIDE SEQUENCE</scope>
    <source>
        <strain evidence="1">MELC-2E11</strain>
        <tissue evidence="1">Siphon/mantle</tissue>
    </source>
</reference>
<dbReference type="Proteomes" id="UP001164746">
    <property type="component" value="Chromosome 12"/>
</dbReference>
<proteinExistence type="predicted"/>